<dbReference type="InterPro" id="IPR018200">
    <property type="entry name" value="USP_CS"/>
</dbReference>
<comment type="similarity">
    <text evidence="2 7">Belongs to the peptidase C19 family.</text>
</comment>
<dbReference type="SUPFAM" id="SSF52821">
    <property type="entry name" value="Rhodanese/Cell cycle control phosphatase"/>
    <property type="match status" value="1"/>
</dbReference>
<evidence type="ECO:0000259" key="9">
    <source>
        <dbReference type="Pfam" id="PF00443"/>
    </source>
</evidence>
<feature type="domain" description="Peptidase C19 ubiquitin carboxyl-terminal hydrolase" evidence="9">
    <location>
        <begin position="479"/>
        <end position="829"/>
    </location>
</feature>
<gene>
    <name evidence="11" type="primary">DOA4</name>
    <name evidence="11" type="ORF">MJAP1_001174</name>
</gene>
<evidence type="ECO:0000256" key="5">
    <source>
        <dbReference type="ARBA" id="ARBA00022801"/>
    </source>
</evidence>
<comment type="catalytic activity">
    <reaction evidence="1 7">
        <text>Thiol-dependent hydrolysis of ester, thioester, amide, peptide and isopeptide bonds formed by the C-terminal Gly of ubiquitin (a 76-residue protein attached to proteins as an intracellular targeting signal).</text>
        <dbReference type="EC" id="3.4.19.12"/>
    </reaction>
</comment>
<dbReference type="SUPFAM" id="SSF54001">
    <property type="entry name" value="Cysteine proteinases"/>
    <property type="match status" value="1"/>
</dbReference>
<dbReference type="Gene3D" id="3.90.70.10">
    <property type="entry name" value="Cysteine proteinases"/>
    <property type="match status" value="1"/>
</dbReference>
<dbReference type="Gene3D" id="3.40.250.10">
    <property type="entry name" value="Rhodanese-like domain"/>
    <property type="match status" value="1"/>
</dbReference>
<evidence type="ECO:0000256" key="8">
    <source>
        <dbReference type="SAM" id="MobiDB-lite"/>
    </source>
</evidence>
<dbReference type="GO" id="GO:0006508">
    <property type="term" value="P:proteolysis"/>
    <property type="evidence" value="ECO:0007669"/>
    <property type="project" value="UniProtKB-KW"/>
</dbReference>
<dbReference type="Pfam" id="PF08969">
    <property type="entry name" value="USP8_dimer"/>
    <property type="match status" value="1"/>
</dbReference>
<dbReference type="Pfam" id="PF00443">
    <property type="entry name" value="UCH"/>
    <property type="match status" value="1"/>
</dbReference>
<dbReference type="Proteomes" id="UP001217754">
    <property type="component" value="Chromosome 2"/>
</dbReference>
<keyword evidence="3 7" id="KW-0645">Protease</keyword>
<dbReference type="InterPro" id="IPR050185">
    <property type="entry name" value="Ub_carboxyl-term_hydrolase"/>
</dbReference>
<evidence type="ECO:0000256" key="4">
    <source>
        <dbReference type="ARBA" id="ARBA00022786"/>
    </source>
</evidence>
<evidence type="ECO:0000313" key="12">
    <source>
        <dbReference type="Proteomes" id="UP001217754"/>
    </source>
</evidence>
<keyword evidence="12" id="KW-1185">Reference proteome</keyword>
<feature type="compositionally biased region" description="Low complexity" evidence="8">
    <location>
        <begin position="196"/>
        <end position="209"/>
    </location>
</feature>
<dbReference type="AlphaFoldDB" id="A0AAF0F027"/>
<evidence type="ECO:0000256" key="7">
    <source>
        <dbReference type="RuleBase" id="RU366025"/>
    </source>
</evidence>
<dbReference type="RefSeq" id="XP_060121122.1">
    <property type="nucleotide sequence ID" value="XM_060265139.1"/>
</dbReference>
<proteinExistence type="inferred from homology"/>
<dbReference type="GeneID" id="85224823"/>
<dbReference type="CDD" id="cd02674">
    <property type="entry name" value="Peptidase_C19R"/>
    <property type="match status" value="1"/>
</dbReference>
<dbReference type="InterPro" id="IPR015063">
    <property type="entry name" value="USP8_dimer"/>
</dbReference>
<feature type="domain" description="USP8 dimerisation" evidence="10">
    <location>
        <begin position="27"/>
        <end position="87"/>
    </location>
</feature>
<keyword evidence="4 7" id="KW-0833">Ubl conjugation pathway</keyword>
<keyword evidence="6 7" id="KW-0788">Thiol protease</keyword>
<dbReference type="PROSITE" id="PS00972">
    <property type="entry name" value="USP_1"/>
    <property type="match status" value="1"/>
</dbReference>
<dbReference type="EC" id="3.4.19.12" evidence="7"/>
<dbReference type="PROSITE" id="PS00973">
    <property type="entry name" value="USP_2"/>
    <property type="match status" value="1"/>
</dbReference>
<evidence type="ECO:0000256" key="2">
    <source>
        <dbReference type="ARBA" id="ARBA00009085"/>
    </source>
</evidence>
<dbReference type="InterPro" id="IPR001394">
    <property type="entry name" value="Peptidase_C19_UCH"/>
</dbReference>
<dbReference type="InterPro" id="IPR038765">
    <property type="entry name" value="Papain-like_cys_pep_sf"/>
</dbReference>
<dbReference type="Gene3D" id="1.20.58.80">
    <property type="entry name" value="Phosphotransferase system, lactose/cellobiose-type IIA subunit"/>
    <property type="match status" value="1"/>
</dbReference>
<evidence type="ECO:0000256" key="6">
    <source>
        <dbReference type="ARBA" id="ARBA00022807"/>
    </source>
</evidence>
<feature type="region of interest" description="Disordered" evidence="8">
    <location>
        <begin position="396"/>
        <end position="465"/>
    </location>
</feature>
<dbReference type="PANTHER" id="PTHR21646:SF95">
    <property type="entry name" value="UBIQUITIN CARBOXYL-TERMINAL HYDROLASE 4-RELATED"/>
    <property type="match status" value="1"/>
</dbReference>
<name>A0AAF0F027_9BASI</name>
<organism evidence="11 12">
    <name type="scientific">Malassezia japonica</name>
    <dbReference type="NCBI Taxonomy" id="223818"/>
    <lineage>
        <taxon>Eukaryota</taxon>
        <taxon>Fungi</taxon>
        <taxon>Dikarya</taxon>
        <taxon>Basidiomycota</taxon>
        <taxon>Ustilaginomycotina</taxon>
        <taxon>Malasseziomycetes</taxon>
        <taxon>Malasseziales</taxon>
        <taxon>Malasseziaceae</taxon>
        <taxon>Malassezia</taxon>
    </lineage>
</organism>
<evidence type="ECO:0000256" key="3">
    <source>
        <dbReference type="ARBA" id="ARBA00022670"/>
    </source>
</evidence>
<dbReference type="EMBL" id="CP119959">
    <property type="protein sequence ID" value="WFD38225.1"/>
    <property type="molecule type" value="Genomic_DNA"/>
</dbReference>
<keyword evidence="5 7" id="KW-0378">Hydrolase</keyword>
<dbReference type="InterPro" id="IPR036873">
    <property type="entry name" value="Rhodanese-like_dom_sf"/>
</dbReference>
<protein>
    <recommendedName>
        <fullName evidence="7">Ubiquitin carboxyl-terminal hydrolase</fullName>
        <ecNumber evidence="7">3.4.19.12</ecNumber>
    </recommendedName>
</protein>
<evidence type="ECO:0000256" key="1">
    <source>
        <dbReference type="ARBA" id="ARBA00000707"/>
    </source>
</evidence>
<evidence type="ECO:0000259" key="10">
    <source>
        <dbReference type="Pfam" id="PF08969"/>
    </source>
</evidence>
<reference evidence="11" key="1">
    <citation type="submission" date="2023-03" db="EMBL/GenBank/DDBJ databases">
        <title>Mating type loci evolution in Malassezia.</title>
        <authorList>
            <person name="Coelho M.A."/>
        </authorList>
    </citation>
    <scope>NUCLEOTIDE SEQUENCE</scope>
    <source>
        <strain evidence="11">CBS 9431</strain>
    </source>
</reference>
<feature type="region of interest" description="Disordered" evidence="8">
    <location>
        <begin position="140"/>
        <end position="218"/>
    </location>
</feature>
<dbReference type="GO" id="GO:0004843">
    <property type="term" value="F:cysteine-type deubiquitinase activity"/>
    <property type="evidence" value="ECO:0007669"/>
    <property type="project" value="UniProtKB-UniRule"/>
</dbReference>
<sequence>MPSSGAGADAALSPSHPVNLRKQVRLQLDPSFSVKSYIGAAATLLEKAQMADAQGNLESAFVHYLTTASVASFVPKHTEWAEVKQQRGATFVAYQELMNRTPEIVRRSQAIEAELKAREERVPSPDSDTDELARKFAALKNDGDSRGGSPQKDAPSHSSSPVRPLPTPRDESARLSPQRPSSTHKTSPPAVPPSLAPSVAPTPAASGSTPSPPPMAPGAVPGGACLPVDELWTFMFPGFDRTTDASGREVLSKRPGLRILLLDVRPRPVHDAGHLRGADCVCIDPAWLRTPPVSTMELEEELERVSSAEAVRFAQRASYDLLVIYDENTRAFGAAGLHTPEQALIDALVRAIRPDLDNAPALLRGGFSSWSRAVGDAGVIATPGVQHDTLQAVKQSRVEGYRVPSSDISKPPRAYHSPSSRDIPPSLLSGGAAQRASERSMLAPPPPAAPPAGSVHRMQAAPVRPREVRVPDVRVGMSGLRNFGNTCYMNATLQCLSATVLLSRYMLDGTFKKAINLQNPLGTRGALAEAFAQLLRVMWSQQYASLSPNSFRSQIAKFAPAFGSNEQQDSQEFLTFLLDGLHEDLNLVQQRPPAIELGEAQQAELDRLPPQLASVAEWSMYRRRNDSVIVDAFQGQLRNHLQCLTCGKTSTTYNAFLSLSLPVAHGRGVHSTTLMQCLDAFVREEVLDKSNAWNCPRCKKPRRATKKLSLSRLPPILVVHLKRFTYKGPVTNKISTPVHFPTTGLDLSNYMPPPLPPGTSAQGIPASESQRPPYLYDLYAVTHHFGSLTSGHYTASIKNQSAWQYCDDSRIAPGDPNQLQSASPYVLFFRRRPRS</sequence>
<evidence type="ECO:0000313" key="11">
    <source>
        <dbReference type="EMBL" id="WFD38225.1"/>
    </source>
</evidence>
<accession>A0AAF0F027</accession>
<dbReference type="PANTHER" id="PTHR21646">
    <property type="entry name" value="UBIQUITIN CARBOXYL-TERMINAL HYDROLASE"/>
    <property type="match status" value="1"/>
</dbReference>
<dbReference type="GO" id="GO:0016579">
    <property type="term" value="P:protein deubiquitination"/>
    <property type="evidence" value="ECO:0007669"/>
    <property type="project" value="InterPro"/>
</dbReference>